<feature type="transmembrane region" description="Helical" evidence="1">
    <location>
        <begin position="59"/>
        <end position="80"/>
    </location>
</feature>
<evidence type="ECO:0000313" key="2">
    <source>
        <dbReference type="EMBL" id="GAA3997221.1"/>
    </source>
</evidence>
<accession>A0ABP7RGU6</accession>
<dbReference type="Proteomes" id="UP001500567">
    <property type="component" value="Unassembled WGS sequence"/>
</dbReference>
<keyword evidence="1" id="KW-1133">Transmembrane helix</keyword>
<proteinExistence type="predicted"/>
<dbReference type="GO" id="GO:0016787">
    <property type="term" value="F:hydrolase activity"/>
    <property type="evidence" value="ECO:0007669"/>
    <property type="project" value="UniProtKB-KW"/>
</dbReference>
<evidence type="ECO:0000256" key="1">
    <source>
        <dbReference type="SAM" id="Phobius"/>
    </source>
</evidence>
<dbReference type="RefSeq" id="WP_345070750.1">
    <property type="nucleotide sequence ID" value="NZ_BAABDJ010000002.1"/>
</dbReference>
<dbReference type="Pfam" id="PF04307">
    <property type="entry name" value="YdjM"/>
    <property type="match status" value="1"/>
</dbReference>
<keyword evidence="2" id="KW-0378">Hydrolase</keyword>
<dbReference type="InterPro" id="IPR007404">
    <property type="entry name" value="YdjM-like"/>
</dbReference>
<sequence>MASIFGHVALGVTLGKLLLPDPRYLRYWLLAAACAFLPDIDVVGFRFQVPYASLWGHRGLTHSLFAAAMVASASVALVRLFHRQAGPPPGRLWVLVFLATASHGVLDAMTTGGLGVAFFSPFRLERYFFGFNPIEASPTGIRQFVGSTVWRVLQSEAIWVALPCALLLTVQRLFSRQTAVAR</sequence>
<keyword evidence="3" id="KW-1185">Reference proteome</keyword>
<protein>
    <submittedName>
        <fullName evidence="2">Metal-dependent hydrolase</fullName>
    </submittedName>
</protein>
<comment type="caution">
    <text evidence="2">The sequence shown here is derived from an EMBL/GenBank/DDBJ whole genome shotgun (WGS) entry which is preliminary data.</text>
</comment>
<dbReference type="PANTHER" id="PTHR35531">
    <property type="entry name" value="INNER MEMBRANE PROTEIN YBCI-RELATED"/>
    <property type="match status" value="1"/>
</dbReference>
<keyword evidence="1" id="KW-0472">Membrane</keyword>
<organism evidence="2 3">
    <name type="scientific">Hymenobacter fastidiosus</name>
    <dbReference type="NCBI Taxonomy" id="486264"/>
    <lineage>
        <taxon>Bacteria</taxon>
        <taxon>Pseudomonadati</taxon>
        <taxon>Bacteroidota</taxon>
        <taxon>Cytophagia</taxon>
        <taxon>Cytophagales</taxon>
        <taxon>Hymenobacteraceae</taxon>
        <taxon>Hymenobacter</taxon>
    </lineage>
</organism>
<keyword evidence="1" id="KW-0812">Transmembrane</keyword>
<evidence type="ECO:0000313" key="3">
    <source>
        <dbReference type="Proteomes" id="UP001500567"/>
    </source>
</evidence>
<dbReference type="PANTHER" id="PTHR35531:SF1">
    <property type="entry name" value="INNER MEMBRANE PROTEIN YBCI-RELATED"/>
    <property type="match status" value="1"/>
</dbReference>
<reference evidence="3" key="1">
    <citation type="journal article" date="2019" name="Int. J. Syst. Evol. Microbiol.">
        <title>The Global Catalogue of Microorganisms (GCM) 10K type strain sequencing project: providing services to taxonomists for standard genome sequencing and annotation.</title>
        <authorList>
            <consortium name="The Broad Institute Genomics Platform"/>
            <consortium name="The Broad Institute Genome Sequencing Center for Infectious Disease"/>
            <person name="Wu L."/>
            <person name="Ma J."/>
        </authorList>
    </citation>
    <scope>NUCLEOTIDE SEQUENCE [LARGE SCALE GENOMIC DNA]</scope>
    <source>
        <strain evidence="3">JCM 17224</strain>
    </source>
</reference>
<feature type="transmembrane region" description="Helical" evidence="1">
    <location>
        <begin position="92"/>
        <end position="119"/>
    </location>
</feature>
<name>A0ABP7RGU6_9BACT</name>
<feature type="transmembrane region" description="Helical" evidence="1">
    <location>
        <begin position="27"/>
        <end position="47"/>
    </location>
</feature>
<dbReference type="EMBL" id="BAABDJ010000002">
    <property type="protein sequence ID" value="GAA3997221.1"/>
    <property type="molecule type" value="Genomic_DNA"/>
</dbReference>
<gene>
    <name evidence="2" type="ORF">GCM10022408_04890</name>
</gene>